<accession>A0A6B2LAY7</accession>
<evidence type="ECO:0000256" key="1">
    <source>
        <dbReference type="ARBA" id="ARBA00022723"/>
    </source>
</evidence>
<proteinExistence type="inferred from homology"/>
<name>A0A6B2LAY7_9EUKA</name>
<reference evidence="6" key="1">
    <citation type="journal article" date="2020" name="J. Eukaryot. Microbiol.">
        <title>De novo Sequencing, Assembly and Annotation of the Transcriptome for the Free-Living Testate Amoeba Arcella intermedia.</title>
        <authorList>
            <person name="Ribeiro G.M."/>
            <person name="Porfirio-Sousa A.L."/>
            <person name="Maurer-Alcala X.X."/>
            <person name="Katz L.A."/>
            <person name="Lahr D.J.G."/>
        </authorList>
    </citation>
    <scope>NUCLEOTIDE SEQUENCE</scope>
</reference>
<evidence type="ECO:0000256" key="4">
    <source>
        <dbReference type="ARBA" id="ARBA00023239"/>
    </source>
</evidence>
<dbReference type="GO" id="GO:0004730">
    <property type="term" value="F:pseudouridylate synthase activity"/>
    <property type="evidence" value="ECO:0007669"/>
    <property type="project" value="InterPro"/>
</dbReference>
<dbReference type="EMBL" id="GIBP01005175">
    <property type="protein sequence ID" value="NDV34144.1"/>
    <property type="molecule type" value="Transcribed_RNA"/>
</dbReference>
<keyword evidence="2" id="KW-0378">Hydrolase</keyword>
<organism evidence="6">
    <name type="scientific">Arcella intermedia</name>
    <dbReference type="NCBI Taxonomy" id="1963864"/>
    <lineage>
        <taxon>Eukaryota</taxon>
        <taxon>Amoebozoa</taxon>
        <taxon>Tubulinea</taxon>
        <taxon>Elardia</taxon>
        <taxon>Arcellinida</taxon>
        <taxon>Sphaerothecina</taxon>
        <taxon>Arcellidae</taxon>
        <taxon>Arcella</taxon>
    </lineage>
</organism>
<dbReference type="Gene3D" id="3.40.1790.10">
    <property type="entry name" value="Indigoidine synthase domain"/>
    <property type="match status" value="1"/>
</dbReference>
<dbReference type="InterPro" id="IPR022830">
    <property type="entry name" value="Indigdn_synthA-like"/>
</dbReference>
<evidence type="ECO:0000256" key="5">
    <source>
        <dbReference type="ARBA" id="ARBA00023295"/>
    </source>
</evidence>
<protein>
    <recommendedName>
        <fullName evidence="7">Pseudouridine-5'-phosphate glycosidase</fullName>
    </recommendedName>
</protein>
<keyword evidence="3" id="KW-0464">Manganese</keyword>
<keyword evidence="5" id="KW-0326">Glycosidase</keyword>
<dbReference type="SUPFAM" id="SSF110581">
    <property type="entry name" value="Indigoidine synthase A-like"/>
    <property type="match status" value="1"/>
</dbReference>
<evidence type="ECO:0008006" key="7">
    <source>
        <dbReference type="Google" id="ProtNLM"/>
    </source>
</evidence>
<dbReference type="PANTHER" id="PTHR42909">
    <property type="entry name" value="ZGC:136858"/>
    <property type="match status" value="1"/>
</dbReference>
<dbReference type="GO" id="GO:0016798">
    <property type="term" value="F:hydrolase activity, acting on glycosyl bonds"/>
    <property type="evidence" value="ECO:0007669"/>
    <property type="project" value="UniProtKB-KW"/>
</dbReference>
<dbReference type="Pfam" id="PF04227">
    <property type="entry name" value="Indigoidine_A"/>
    <property type="match status" value="1"/>
</dbReference>
<evidence type="ECO:0000313" key="6">
    <source>
        <dbReference type="EMBL" id="NDV34144.1"/>
    </source>
</evidence>
<dbReference type="GO" id="GO:0005737">
    <property type="term" value="C:cytoplasm"/>
    <property type="evidence" value="ECO:0007669"/>
    <property type="project" value="TreeGrafter"/>
</dbReference>
<keyword evidence="4" id="KW-0456">Lyase</keyword>
<dbReference type="InterPro" id="IPR007342">
    <property type="entry name" value="PsuG"/>
</dbReference>
<evidence type="ECO:0000256" key="3">
    <source>
        <dbReference type="ARBA" id="ARBA00023211"/>
    </source>
</evidence>
<dbReference type="AlphaFoldDB" id="A0A6B2LAY7"/>
<keyword evidence="1" id="KW-0479">Metal-binding</keyword>
<dbReference type="HAMAP" id="MF_01876">
    <property type="entry name" value="PsiMP_glycosidase"/>
    <property type="match status" value="1"/>
</dbReference>
<dbReference type="PANTHER" id="PTHR42909:SF1">
    <property type="entry name" value="CARBOHYDRATE KINASE PFKB DOMAIN-CONTAINING PROTEIN"/>
    <property type="match status" value="1"/>
</dbReference>
<dbReference type="GO" id="GO:0046872">
    <property type="term" value="F:metal ion binding"/>
    <property type="evidence" value="ECO:0007669"/>
    <property type="project" value="UniProtKB-KW"/>
</dbReference>
<sequence length="297" mass="31737">MELGQAVVALESTLISHGLPWPENQQIAVELEDIVRREGAVPATIAIMHGKIKVGLSPSELELLAKMGEKVWKVSRRDVALVLAQGTIGATTVSATSLIAAKCGIHLFATGGIGGVHRDGHITMDISADLTELGRTPICVVSAGIKSILDIGRTLEYLETQGVTVVGYGTDAYPSFFTEKSGFKAPCRLNTPQQCANLVYHNLALQLNSGILISVPIPRESAADGMMVEEAIVTALKETEQKNIIGREITPYILKRVAHLTGGISLEANLSLIRNNVKVASQIAIALADMKRNKSKL</sequence>
<evidence type="ECO:0000256" key="2">
    <source>
        <dbReference type="ARBA" id="ARBA00022801"/>
    </source>
</evidence>